<dbReference type="Proteomes" id="UP000199630">
    <property type="component" value="Unassembled WGS sequence"/>
</dbReference>
<organism evidence="3 4">
    <name type="scientific">Celeribacter neptunius</name>
    <dbReference type="NCBI Taxonomy" id="588602"/>
    <lineage>
        <taxon>Bacteria</taxon>
        <taxon>Pseudomonadati</taxon>
        <taxon>Pseudomonadota</taxon>
        <taxon>Alphaproteobacteria</taxon>
        <taxon>Rhodobacterales</taxon>
        <taxon>Roseobacteraceae</taxon>
        <taxon>Celeribacter</taxon>
    </lineage>
</organism>
<dbReference type="Pfam" id="PF13517">
    <property type="entry name" value="FG-GAP_3"/>
    <property type="match status" value="1"/>
</dbReference>
<dbReference type="Gene3D" id="2.60.40.10">
    <property type="entry name" value="Immunoglobulins"/>
    <property type="match status" value="2"/>
</dbReference>
<feature type="domain" description="Bacterial Ig-like" evidence="2">
    <location>
        <begin position="152"/>
        <end position="237"/>
    </location>
</feature>
<dbReference type="PANTHER" id="PTHR44103:SF1">
    <property type="entry name" value="PROPROTEIN CONVERTASE P"/>
    <property type="match status" value="1"/>
</dbReference>
<name>A0A1I3YAJ2_9RHOB</name>
<evidence type="ECO:0000256" key="1">
    <source>
        <dbReference type="ARBA" id="ARBA00022729"/>
    </source>
</evidence>
<evidence type="ECO:0000259" key="2">
    <source>
        <dbReference type="Pfam" id="PF19077"/>
    </source>
</evidence>
<dbReference type="EMBL" id="FORH01000015">
    <property type="protein sequence ID" value="SFK28793.1"/>
    <property type="molecule type" value="Genomic_DNA"/>
</dbReference>
<dbReference type="RefSeq" id="WP_143093145.1">
    <property type="nucleotide sequence ID" value="NZ_FORH01000015.1"/>
</dbReference>
<gene>
    <name evidence="3" type="ORF">SAMN04487991_4301</name>
</gene>
<evidence type="ECO:0000313" key="4">
    <source>
        <dbReference type="Proteomes" id="UP000199630"/>
    </source>
</evidence>
<dbReference type="STRING" id="588602.SAMN04487991_4301"/>
<dbReference type="InterPro" id="IPR013517">
    <property type="entry name" value="FG-GAP"/>
</dbReference>
<protein>
    <submittedName>
        <fullName evidence="3">Repeat domain-containing protein</fullName>
    </submittedName>
</protein>
<dbReference type="Pfam" id="PF19077">
    <property type="entry name" value="Big_13"/>
    <property type="match status" value="2"/>
</dbReference>
<reference evidence="4" key="1">
    <citation type="submission" date="2016-10" db="EMBL/GenBank/DDBJ databases">
        <authorList>
            <person name="Varghese N."/>
            <person name="Submissions S."/>
        </authorList>
    </citation>
    <scope>NUCLEOTIDE SEQUENCE [LARGE SCALE GENOMIC DNA]</scope>
    <source>
        <strain evidence="4">DSM 26471</strain>
    </source>
</reference>
<feature type="domain" description="Bacterial Ig-like" evidence="2">
    <location>
        <begin position="40"/>
        <end position="133"/>
    </location>
</feature>
<accession>A0A1I3YAJ2</accession>
<dbReference type="InterPro" id="IPR044016">
    <property type="entry name" value="Big_13"/>
</dbReference>
<keyword evidence="4" id="KW-1185">Reference proteome</keyword>
<evidence type="ECO:0000313" key="3">
    <source>
        <dbReference type="EMBL" id="SFK28793.1"/>
    </source>
</evidence>
<sequence length="753" mass="76597">SYTAVVADAAGNEGTASAGFDVVVDTTAPVTTATIDTFTDDVGIYQADYPSTTATDDTAPVLNGTLDAALAAGEEVRIYEGTTLVGTATVAGTGWTLALSGLAEGTHSYTAVVADAAGNEGTASAGFDVVVDTTVPAAPVVTSFTYDVPGAGTGASGETTSDSTLLFNGTAEANALVEVFLQGVSIGTVTADASGNWTLDYTGTNIVDGDYVVTATQIDVAGNGPSVASGDFNITVDAVAAAPGFSLLHSQEPTLNVYSYDMATQTFSTTPVSGSSYSSGLYTSEFTFVSDVNGDGIQDWIWGKDQENVIETYLGNADGTFSTTTINTTVAGDFVGIDGTETTYLTDVTGDGVVDWVWIDQGATTGIQVYAGLGDGTFSTSMIQTTGFTNWGAGISSAEVSFLADVTGDGIVDYVYENDSANTGIQVWVGNGDGTFATTDITTAGVTEGAWDVYRSTFLADVNGDGNLDWLYAHENTGNGINVYLGNGDGTFQTTAINSAVGTYATTGFNVGWNANESTYLVDLTGDNILDLAWGYTGTDEIRIWAGNGDGTFATTYSVIDMSGISDDWSGGSPATYNQTSFLDEVGSDAARGTAGQDFLTGTTGADAIYEVGAGDTVTALDGDDDIQVADVGFALIDGGAGTDTLALSGGGLILDFSSLAGQVTEVEGIDLTLGAGNALIISDQEVLDLSSITDVLVVDGNGDDSVTASGGFTLSGTTTQGDVTYDVYDAVSGATLWIDQDIGTGTGSVTIL</sequence>
<dbReference type="InterPro" id="IPR028994">
    <property type="entry name" value="Integrin_alpha_N"/>
</dbReference>
<dbReference type="SUPFAM" id="SSF69318">
    <property type="entry name" value="Integrin alpha N-terminal domain"/>
    <property type="match status" value="2"/>
</dbReference>
<dbReference type="OrthoDB" id="7970102at2"/>
<dbReference type="AlphaFoldDB" id="A0A1I3YAJ2"/>
<feature type="non-terminal residue" evidence="3">
    <location>
        <position position="1"/>
    </location>
</feature>
<dbReference type="InterPro" id="IPR013783">
    <property type="entry name" value="Ig-like_fold"/>
</dbReference>
<dbReference type="PANTHER" id="PTHR44103">
    <property type="entry name" value="PROPROTEIN CONVERTASE P"/>
    <property type="match status" value="1"/>
</dbReference>
<proteinExistence type="predicted"/>
<keyword evidence="1" id="KW-0732">Signal</keyword>